<keyword evidence="3" id="KW-1185">Reference proteome</keyword>
<sequence length="165" mass="18935">MLTMYEYIYPFIIIAIIAALATLSVLFLTTLCKVISNRKRKSRITTLIPPFAFILLIPFTLIATKKIMDGKVEAIFSNISRSHDFEIMILNSETPFNIQGKTIDIINSKLSGSHPTKKFEVQVTGKNLVLNLIFRADSRDANMYWVYYPYYKLSGSVFYVKFTPK</sequence>
<evidence type="ECO:0000313" key="2">
    <source>
        <dbReference type="EMBL" id="MDD1783104.1"/>
    </source>
</evidence>
<comment type="caution">
    <text evidence="2">The sequence shown here is derived from an EMBL/GenBank/DDBJ whole genome shotgun (WGS) entry which is preliminary data.</text>
</comment>
<dbReference type="RefSeq" id="WP_274143743.1">
    <property type="nucleotide sequence ID" value="NZ_JAJUBB010000015.1"/>
</dbReference>
<evidence type="ECO:0000313" key="3">
    <source>
        <dbReference type="Proteomes" id="UP001149821"/>
    </source>
</evidence>
<keyword evidence="1" id="KW-1133">Transmembrane helix</keyword>
<proteinExistence type="predicted"/>
<feature type="transmembrane region" description="Helical" evidence="1">
    <location>
        <begin position="44"/>
        <end position="63"/>
    </location>
</feature>
<name>A0ABT5QR87_9GAMM</name>
<keyword evidence="1" id="KW-0812">Transmembrane</keyword>
<dbReference type="EMBL" id="JAJUBB010000015">
    <property type="protein sequence ID" value="MDD1783104.1"/>
    <property type="molecule type" value="Genomic_DNA"/>
</dbReference>
<accession>A0ABT5QR87</accession>
<reference evidence="2" key="1">
    <citation type="submission" date="2021-12" db="EMBL/GenBank/DDBJ databases">
        <title>Enterovibrio ZSDZ35 sp. nov. and Enterovibrio ZSDZ42 sp. nov., isolated from coastal seawater in Qingdao.</title>
        <authorList>
            <person name="Zhang P."/>
        </authorList>
    </citation>
    <scope>NUCLEOTIDE SEQUENCE</scope>
    <source>
        <strain evidence="2">ZSDZ35</strain>
    </source>
</reference>
<evidence type="ECO:0000256" key="1">
    <source>
        <dbReference type="SAM" id="Phobius"/>
    </source>
</evidence>
<keyword evidence="1" id="KW-0472">Membrane</keyword>
<protein>
    <submittedName>
        <fullName evidence="2">Uncharacterized protein</fullName>
    </submittedName>
</protein>
<gene>
    <name evidence="2" type="ORF">LRP49_18200</name>
</gene>
<organism evidence="2 3">
    <name type="scientific">Enterovibrio qingdaonensis</name>
    <dbReference type="NCBI Taxonomy" id="2899818"/>
    <lineage>
        <taxon>Bacteria</taxon>
        <taxon>Pseudomonadati</taxon>
        <taxon>Pseudomonadota</taxon>
        <taxon>Gammaproteobacteria</taxon>
        <taxon>Vibrionales</taxon>
        <taxon>Vibrionaceae</taxon>
        <taxon>Enterovibrio</taxon>
    </lineage>
</organism>
<feature type="transmembrane region" description="Helical" evidence="1">
    <location>
        <begin position="7"/>
        <end position="32"/>
    </location>
</feature>
<dbReference type="Proteomes" id="UP001149821">
    <property type="component" value="Unassembled WGS sequence"/>
</dbReference>